<evidence type="ECO:0000313" key="3">
    <source>
        <dbReference type="Proteomes" id="UP000240987"/>
    </source>
</evidence>
<gene>
    <name evidence="2" type="ORF">C9J12_06430</name>
</gene>
<feature type="domain" description="Serine aminopeptidase S33" evidence="1">
    <location>
        <begin position="55"/>
        <end position="311"/>
    </location>
</feature>
<dbReference type="InterPro" id="IPR051044">
    <property type="entry name" value="MAG_DAG_Lipase"/>
</dbReference>
<keyword evidence="3" id="KW-1185">Reference proteome</keyword>
<dbReference type="PRINTS" id="PR00111">
    <property type="entry name" value="ABHYDROLASE"/>
</dbReference>
<proteinExistence type="predicted"/>
<organism evidence="2 3">
    <name type="scientific">Photobacterium frigidiphilum</name>
    <dbReference type="NCBI Taxonomy" id="264736"/>
    <lineage>
        <taxon>Bacteria</taxon>
        <taxon>Pseudomonadati</taxon>
        <taxon>Pseudomonadota</taxon>
        <taxon>Gammaproteobacteria</taxon>
        <taxon>Vibrionales</taxon>
        <taxon>Vibrionaceae</taxon>
        <taxon>Photobacterium</taxon>
    </lineage>
</organism>
<evidence type="ECO:0000313" key="2">
    <source>
        <dbReference type="EMBL" id="PSU49747.1"/>
    </source>
</evidence>
<dbReference type="AlphaFoldDB" id="A0A2T3JL38"/>
<dbReference type="InterPro" id="IPR029058">
    <property type="entry name" value="AB_hydrolase_fold"/>
</dbReference>
<comment type="caution">
    <text evidence="2">The sequence shown here is derived from an EMBL/GenBank/DDBJ whole genome shotgun (WGS) entry which is preliminary data.</text>
</comment>
<dbReference type="SUPFAM" id="SSF53474">
    <property type="entry name" value="alpha/beta-Hydrolases"/>
    <property type="match status" value="1"/>
</dbReference>
<reference evidence="2 3" key="1">
    <citation type="submission" date="2018-01" db="EMBL/GenBank/DDBJ databases">
        <title>Whole genome sequencing of Histamine producing bacteria.</title>
        <authorList>
            <person name="Butler K."/>
        </authorList>
    </citation>
    <scope>NUCLEOTIDE SEQUENCE [LARGE SCALE GENOMIC DNA]</scope>
    <source>
        <strain evidence="2 3">JCM 12947</strain>
    </source>
</reference>
<protein>
    <submittedName>
        <fullName evidence="2">Lysophospholipase</fullName>
    </submittedName>
</protein>
<dbReference type="Gene3D" id="3.40.50.1820">
    <property type="entry name" value="alpha/beta hydrolase"/>
    <property type="match status" value="1"/>
</dbReference>
<evidence type="ECO:0000259" key="1">
    <source>
        <dbReference type="Pfam" id="PF12146"/>
    </source>
</evidence>
<dbReference type="Proteomes" id="UP000240987">
    <property type="component" value="Unassembled WGS sequence"/>
</dbReference>
<dbReference type="Pfam" id="PF12146">
    <property type="entry name" value="Hydrolase_4"/>
    <property type="match status" value="1"/>
</dbReference>
<dbReference type="OrthoDB" id="9788260at2"/>
<accession>A0A2T3JL38</accession>
<dbReference type="InterPro" id="IPR000073">
    <property type="entry name" value="AB_hydrolase_1"/>
</dbReference>
<name>A0A2T3JL38_9GAMM</name>
<dbReference type="InterPro" id="IPR022742">
    <property type="entry name" value="Hydrolase_4"/>
</dbReference>
<dbReference type="EMBL" id="PYMJ01000005">
    <property type="protein sequence ID" value="PSU49747.1"/>
    <property type="molecule type" value="Genomic_DNA"/>
</dbReference>
<dbReference type="PANTHER" id="PTHR11614">
    <property type="entry name" value="PHOSPHOLIPASE-RELATED"/>
    <property type="match status" value="1"/>
</dbReference>
<dbReference type="RefSeq" id="WP_107241968.1">
    <property type="nucleotide sequence ID" value="NZ_PYMJ01000005.1"/>
</dbReference>
<sequence length="334" mass="38209">MTAQPLHYFDFSQEDRYAETMSGPVAEMWKQRQEGTFKGVDDLNIGWVSLTGYNHDKAIIVVNGRIESYWKYQELFYDLVKQGYDVYAIDHRGQGISDRLAKDNELGHVEEFDDYVTDLKTFFDTVVTPKKYKQHFLLGHSMGGTISTLFLAKYPSLIKRAVLSAPMHGIQLSNWMKPIASPFARVVEQLQRQPNYAPGQVPYYPKPFLNNKLCQSQIRYQWFRDLYENKPALKIGGPSARWVWQGMAAANRCITQAANIATPILLIQGSDDNIVDNQAHHRFCQAMNQANRSCELKTINGARHELLFEKDAYRNTVLAATFSHLNQDNSTPST</sequence>